<evidence type="ECO:0000256" key="1">
    <source>
        <dbReference type="ARBA" id="ARBA00008857"/>
    </source>
</evidence>
<dbReference type="SUPFAM" id="SSF56349">
    <property type="entry name" value="DNA breaking-rejoining enzymes"/>
    <property type="match status" value="1"/>
</dbReference>
<keyword evidence="3" id="KW-0233">DNA recombination</keyword>
<protein>
    <submittedName>
        <fullName evidence="8">Integrase</fullName>
    </submittedName>
</protein>
<dbReference type="GO" id="GO:0015074">
    <property type="term" value="P:DNA integration"/>
    <property type="evidence" value="ECO:0007669"/>
    <property type="project" value="InterPro"/>
</dbReference>
<dbReference type="AlphaFoldDB" id="A0A2W2ET73"/>
<dbReference type="Proteomes" id="UP000249304">
    <property type="component" value="Unassembled WGS sequence"/>
</dbReference>
<evidence type="ECO:0000259" key="6">
    <source>
        <dbReference type="PROSITE" id="PS51898"/>
    </source>
</evidence>
<dbReference type="InterPro" id="IPR013762">
    <property type="entry name" value="Integrase-like_cat_sf"/>
</dbReference>
<evidence type="ECO:0000313" key="8">
    <source>
        <dbReference type="EMBL" id="PZG19949.1"/>
    </source>
</evidence>
<evidence type="ECO:0000259" key="7">
    <source>
        <dbReference type="PROSITE" id="PS51900"/>
    </source>
</evidence>
<dbReference type="EMBL" id="POUD01000032">
    <property type="protein sequence ID" value="PZG19949.1"/>
    <property type="molecule type" value="Genomic_DNA"/>
</dbReference>
<sequence length="374" mass="41425">MSPQDGTVSWVVVDASYALHAEACAFLAALRGRDLSPNTERAYAGRVALYLTYCSAHGVDWAAPGFVALQRFRGWLVTVPYASELRSSGRPSRFRSQSTANAILTAMSEFLRVGASHGWVAIETVALLSEPKYLRHLPPGYDAGEFGQFRTVRARTLRFSVAEPGYETLTEEQIRAMLGHARRARDRFLVMLLAGSGMRIGEALGLRREDVHLLSNSSALGCREAGPHVHVRRRRDNANGALAKARRPRSIPVNQDLAGAYADYQHERGEVEQAVDCDMVFVNLFRAPLGRPMTYRNAKDLFDRLARLAGHVARPHMLRHTVATRLIRAGAGRDVVQTLLGHVSPASMQPYLHPTDQDKRQAVEKVARARQEGP</sequence>
<comment type="similarity">
    <text evidence="1">Belongs to the 'phage' integrase family.</text>
</comment>
<keyword evidence="9" id="KW-1185">Reference proteome</keyword>
<dbReference type="Gene3D" id="1.10.150.130">
    <property type="match status" value="1"/>
</dbReference>
<evidence type="ECO:0000256" key="3">
    <source>
        <dbReference type="ARBA" id="ARBA00023172"/>
    </source>
</evidence>
<accession>A0A2W2ET73</accession>
<feature type="region of interest" description="Disordered" evidence="5">
    <location>
        <begin position="346"/>
        <end position="374"/>
    </location>
</feature>
<keyword evidence="2 4" id="KW-0238">DNA-binding</keyword>
<dbReference type="PROSITE" id="PS51900">
    <property type="entry name" value="CB"/>
    <property type="match status" value="1"/>
</dbReference>
<dbReference type="GO" id="GO:0006310">
    <property type="term" value="P:DNA recombination"/>
    <property type="evidence" value="ECO:0007669"/>
    <property type="project" value="UniProtKB-KW"/>
</dbReference>
<dbReference type="InterPro" id="IPR050090">
    <property type="entry name" value="Tyrosine_recombinase_XerCD"/>
</dbReference>
<evidence type="ECO:0000256" key="5">
    <source>
        <dbReference type="SAM" id="MobiDB-lite"/>
    </source>
</evidence>
<dbReference type="PANTHER" id="PTHR30349">
    <property type="entry name" value="PHAGE INTEGRASE-RELATED"/>
    <property type="match status" value="1"/>
</dbReference>
<dbReference type="PANTHER" id="PTHR30349:SF64">
    <property type="entry name" value="PROPHAGE INTEGRASE INTD-RELATED"/>
    <property type="match status" value="1"/>
</dbReference>
<dbReference type="InterPro" id="IPR011010">
    <property type="entry name" value="DNA_brk_join_enz"/>
</dbReference>
<dbReference type="InterPro" id="IPR010998">
    <property type="entry name" value="Integrase_recombinase_N"/>
</dbReference>
<gene>
    <name evidence="8" type="ORF">C1J01_10865</name>
</gene>
<dbReference type="Pfam" id="PF00589">
    <property type="entry name" value="Phage_integrase"/>
    <property type="match status" value="1"/>
</dbReference>
<feature type="domain" description="Core-binding (CB)" evidence="7">
    <location>
        <begin position="17"/>
        <end position="115"/>
    </location>
</feature>
<dbReference type="Gene3D" id="1.10.443.10">
    <property type="entry name" value="Intergrase catalytic core"/>
    <property type="match status" value="1"/>
</dbReference>
<evidence type="ECO:0000313" key="9">
    <source>
        <dbReference type="Proteomes" id="UP000249304"/>
    </source>
</evidence>
<feature type="compositionally biased region" description="Basic and acidic residues" evidence="5">
    <location>
        <begin position="355"/>
        <end position="374"/>
    </location>
</feature>
<feature type="domain" description="Tyr recombinase" evidence="6">
    <location>
        <begin position="164"/>
        <end position="364"/>
    </location>
</feature>
<dbReference type="GO" id="GO:0003677">
    <property type="term" value="F:DNA binding"/>
    <property type="evidence" value="ECO:0007669"/>
    <property type="project" value="UniProtKB-UniRule"/>
</dbReference>
<organism evidence="8 9">
    <name type="scientific">Nonomuraea aridisoli</name>
    <dbReference type="NCBI Taxonomy" id="2070368"/>
    <lineage>
        <taxon>Bacteria</taxon>
        <taxon>Bacillati</taxon>
        <taxon>Actinomycetota</taxon>
        <taxon>Actinomycetes</taxon>
        <taxon>Streptosporangiales</taxon>
        <taxon>Streptosporangiaceae</taxon>
        <taxon>Nonomuraea</taxon>
    </lineage>
</organism>
<name>A0A2W2ET73_9ACTN</name>
<dbReference type="PROSITE" id="PS51898">
    <property type="entry name" value="TYR_RECOMBINASE"/>
    <property type="match status" value="1"/>
</dbReference>
<evidence type="ECO:0000256" key="4">
    <source>
        <dbReference type="PROSITE-ProRule" id="PRU01248"/>
    </source>
</evidence>
<comment type="caution">
    <text evidence="8">The sequence shown here is derived from an EMBL/GenBank/DDBJ whole genome shotgun (WGS) entry which is preliminary data.</text>
</comment>
<dbReference type="OrthoDB" id="9803188at2"/>
<reference evidence="8 9" key="1">
    <citation type="submission" date="2018-01" db="EMBL/GenBank/DDBJ databases">
        <title>Draft genome sequence of Nonomuraea sp. KC333.</title>
        <authorList>
            <person name="Sahin N."/>
            <person name="Saygin H."/>
            <person name="Ay H."/>
        </authorList>
    </citation>
    <scope>NUCLEOTIDE SEQUENCE [LARGE SCALE GENOMIC DNA]</scope>
    <source>
        <strain evidence="8 9">KC333</strain>
    </source>
</reference>
<evidence type="ECO:0000256" key="2">
    <source>
        <dbReference type="ARBA" id="ARBA00023125"/>
    </source>
</evidence>
<dbReference type="InterPro" id="IPR044068">
    <property type="entry name" value="CB"/>
</dbReference>
<dbReference type="InterPro" id="IPR002104">
    <property type="entry name" value="Integrase_catalytic"/>
</dbReference>
<proteinExistence type="inferred from homology"/>